<dbReference type="Pfam" id="PF00589">
    <property type="entry name" value="Phage_integrase"/>
    <property type="match status" value="1"/>
</dbReference>
<evidence type="ECO:0000313" key="5">
    <source>
        <dbReference type="Proteomes" id="UP000199502"/>
    </source>
</evidence>
<sequence length="357" mass="40256">MARVNLTGIHRVRKKLADGRVQEYHYAWRGKGAPRFWDSSSGVRVGSADYLAALSDCTPRGAAAKGKFRAAILAFMDSSDFTRLAPRTQADMRKSINHSRTGIDAKFGSAPIAVFDDPRIRSQALQWRDGIGGKVGDDRIRHLQRIVSFAIDRNMIRMNHLRDIRSVYKAQRAEIFWLPDEVDAFMGGTPAHVARILAIALETGLRPGDLVQLSREHVHRTPHGRRIVIWTQKRKRLASIPVTDRMAELIDATPADQARLIVNKRGQPYQHENYLGDAVSSWRDQLKLRRELRLYDARGTAATRLLEAGADLKEIATHMGWSLKHASEVIERYVALSPAMSDSLAEKLRKAETRTKL</sequence>
<evidence type="ECO:0000256" key="1">
    <source>
        <dbReference type="ARBA" id="ARBA00022908"/>
    </source>
</evidence>
<name>A0A1G5HEZ6_9RHOB</name>
<dbReference type="GO" id="GO:0003677">
    <property type="term" value="F:DNA binding"/>
    <property type="evidence" value="ECO:0007669"/>
    <property type="project" value="InterPro"/>
</dbReference>
<protein>
    <submittedName>
        <fullName evidence="4">Phage integrase family protein</fullName>
    </submittedName>
</protein>
<organism evidence="4 5">
    <name type="scientific">Paracoccus tibetensis</name>
    <dbReference type="NCBI Taxonomy" id="336292"/>
    <lineage>
        <taxon>Bacteria</taxon>
        <taxon>Pseudomonadati</taxon>
        <taxon>Pseudomonadota</taxon>
        <taxon>Alphaproteobacteria</taxon>
        <taxon>Rhodobacterales</taxon>
        <taxon>Paracoccaceae</taxon>
        <taxon>Paracoccus</taxon>
    </lineage>
</organism>
<dbReference type="PROSITE" id="PS51898">
    <property type="entry name" value="TYR_RECOMBINASE"/>
    <property type="match status" value="1"/>
</dbReference>
<feature type="domain" description="Tyr recombinase" evidence="3">
    <location>
        <begin position="172"/>
        <end position="346"/>
    </location>
</feature>
<dbReference type="AlphaFoldDB" id="A0A1G5HEZ6"/>
<keyword evidence="5" id="KW-1185">Reference proteome</keyword>
<dbReference type="GO" id="GO:0015074">
    <property type="term" value="P:DNA integration"/>
    <property type="evidence" value="ECO:0007669"/>
    <property type="project" value="UniProtKB-KW"/>
</dbReference>
<evidence type="ECO:0000256" key="2">
    <source>
        <dbReference type="ARBA" id="ARBA00023172"/>
    </source>
</evidence>
<keyword evidence="1" id="KW-0229">DNA integration</keyword>
<evidence type="ECO:0000313" key="4">
    <source>
        <dbReference type="EMBL" id="SCY62069.1"/>
    </source>
</evidence>
<dbReference type="EMBL" id="FMVT01000006">
    <property type="protein sequence ID" value="SCY62069.1"/>
    <property type="molecule type" value="Genomic_DNA"/>
</dbReference>
<dbReference type="GO" id="GO:0006310">
    <property type="term" value="P:DNA recombination"/>
    <property type="evidence" value="ECO:0007669"/>
    <property type="project" value="UniProtKB-KW"/>
</dbReference>
<gene>
    <name evidence="4" type="ORF">SAMN05660710_02132</name>
</gene>
<evidence type="ECO:0000259" key="3">
    <source>
        <dbReference type="PROSITE" id="PS51898"/>
    </source>
</evidence>
<keyword evidence="2" id="KW-0233">DNA recombination</keyword>
<dbReference type="PANTHER" id="PTHR30349:SF64">
    <property type="entry name" value="PROPHAGE INTEGRASE INTD-RELATED"/>
    <property type="match status" value="1"/>
</dbReference>
<dbReference type="PANTHER" id="PTHR30349">
    <property type="entry name" value="PHAGE INTEGRASE-RELATED"/>
    <property type="match status" value="1"/>
</dbReference>
<proteinExistence type="predicted"/>
<dbReference type="InterPro" id="IPR013762">
    <property type="entry name" value="Integrase-like_cat_sf"/>
</dbReference>
<dbReference type="Gene3D" id="1.10.443.10">
    <property type="entry name" value="Intergrase catalytic core"/>
    <property type="match status" value="1"/>
</dbReference>
<dbReference type="Proteomes" id="UP000199502">
    <property type="component" value="Unassembled WGS sequence"/>
</dbReference>
<dbReference type="InterPro" id="IPR050090">
    <property type="entry name" value="Tyrosine_recombinase_XerCD"/>
</dbReference>
<dbReference type="SUPFAM" id="SSF56349">
    <property type="entry name" value="DNA breaking-rejoining enzymes"/>
    <property type="match status" value="1"/>
</dbReference>
<dbReference type="InterPro" id="IPR002104">
    <property type="entry name" value="Integrase_catalytic"/>
</dbReference>
<dbReference type="STRING" id="336292.SAMN05660710_02132"/>
<accession>A0A1G5HEZ6</accession>
<reference evidence="4 5" key="1">
    <citation type="submission" date="2016-10" db="EMBL/GenBank/DDBJ databases">
        <authorList>
            <person name="de Groot N.N."/>
        </authorList>
    </citation>
    <scope>NUCLEOTIDE SEQUENCE [LARGE SCALE GENOMIC DNA]</scope>
    <source>
        <strain evidence="4 5">CGMCC 1.8925</strain>
    </source>
</reference>
<dbReference type="OrthoDB" id="7510934at2"/>
<dbReference type="InterPro" id="IPR011010">
    <property type="entry name" value="DNA_brk_join_enz"/>
</dbReference>
<dbReference type="RefSeq" id="WP_090743722.1">
    <property type="nucleotide sequence ID" value="NZ_FMVT01000006.1"/>
</dbReference>